<evidence type="ECO:0000313" key="8">
    <source>
        <dbReference type="Proteomes" id="UP000533269"/>
    </source>
</evidence>
<dbReference type="GO" id="GO:0022857">
    <property type="term" value="F:transmembrane transporter activity"/>
    <property type="evidence" value="ECO:0007669"/>
    <property type="project" value="InterPro"/>
</dbReference>
<name>A0A7W4TQ42_KINRA</name>
<dbReference type="Pfam" id="PF07690">
    <property type="entry name" value="MFS_1"/>
    <property type="match status" value="1"/>
</dbReference>
<dbReference type="RefSeq" id="WP_183392668.1">
    <property type="nucleotide sequence ID" value="NZ_JACHVY010000004.1"/>
</dbReference>
<feature type="transmembrane region" description="Helical" evidence="5">
    <location>
        <begin position="87"/>
        <end position="109"/>
    </location>
</feature>
<organism evidence="7 8">
    <name type="scientific">Kineococcus radiotolerans</name>
    <dbReference type="NCBI Taxonomy" id="131568"/>
    <lineage>
        <taxon>Bacteria</taxon>
        <taxon>Bacillati</taxon>
        <taxon>Actinomycetota</taxon>
        <taxon>Actinomycetes</taxon>
        <taxon>Kineosporiales</taxon>
        <taxon>Kineosporiaceae</taxon>
        <taxon>Kineococcus</taxon>
    </lineage>
</organism>
<feature type="transmembrane region" description="Helical" evidence="5">
    <location>
        <begin position="366"/>
        <end position="388"/>
    </location>
</feature>
<feature type="transmembrane region" description="Helical" evidence="5">
    <location>
        <begin position="336"/>
        <end position="360"/>
    </location>
</feature>
<keyword evidence="2 5" id="KW-0812">Transmembrane</keyword>
<sequence>MLLGIVLVALNLRIAIAAVSPILDIVRRDVAFDDTLAGLLGAAPLVSFAVFGSLAPLVARRWGLEPTLVAAMLLSGAGEVARSTTEAPAAFIAWSVVALGGMGMGNVLLPPLVKRYFPDRIGAVTAAYSMTMAFSTTTPPLLSVPLARAFGWRVSVGSWSALAVVAVLPWCVVLARRAAARRRGLDADRRPRASSVPAARAGGGAGRAWRSPLAWGLAVTFGMNSLNTYALFAWLPQILTDAGLAVEAGGRWVGLLAILGLPLSFAGPLLAARMRNPWPLVALLAACYVSGYLGLALSPVPGTAVWIVLLGLAQGVFPVVLALINLRTRTAEGATALSGFVQGVGYAVAVPGPVLVGVVHEATGSWTPALAVLLVTVGVLAVASTVACRPAVLEDTWAPRPAR</sequence>
<dbReference type="InterPro" id="IPR011701">
    <property type="entry name" value="MFS"/>
</dbReference>
<evidence type="ECO:0000256" key="2">
    <source>
        <dbReference type="ARBA" id="ARBA00022692"/>
    </source>
</evidence>
<dbReference type="PROSITE" id="PS50850">
    <property type="entry name" value="MFS"/>
    <property type="match status" value="1"/>
</dbReference>
<evidence type="ECO:0000259" key="6">
    <source>
        <dbReference type="PROSITE" id="PS50850"/>
    </source>
</evidence>
<evidence type="ECO:0000313" key="7">
    <source>
        <dbReference type="EMBL" id="MBB2903044.1"/>
    </source>
</evidence>
<dbReference type="EMBL" id="JACHVY010000004">
    <property type="protein sequence ID" value="MBB2903044.1"/>
    <property type="molecule type" value="Genomic_DNA"/>
</dbReference>
<feature type="transmembrane region" description="Helical" evidence="5">
    <location>
        <begin position="252"/>
        <end position="271"/>
    </location>
</feature>
<feature type="transmembrane region" description="Helical" evidence="5">
    <location>
        <begin position="121"/>
        <end position="142"/>
    </location>
</feature>
<feature type="transmembrane region" description="Helical" evidence="5">
    <location>
        <begin position="303"/>
        <end position="324"/>
    </location>
</feature>
<dbReference type="InterPro" id="IPR020846">
    <property type="entry name" value="MFS_dom"/>
</dbReference>
<comment type="subcellular location">
    <subcellularLocation>
        <location evidence="1">Cell membrane</location>
        <topology evidence="1">Multi-pass membrane protein</topology>
    </subcellularLocation>
</comment>
<feature type="transmembrane region" description="Helical" evidence="5">
    <location>
        <begin position="36"/>
        <end position="55"/>
    </location>
</feature>
<proteinExistence type="predicted"/>
<dbReference type="Proteomes" id="UP000533269">
    <property type="component" value="Unassembled WGS sequence"/>
</dbReference>
<keyword evidence="3 5" id="KW-1133">Transmembrane helix</keyword>
<protein>
    <submittedName>
        <fullName evidence="7">CP family cyanate transporter-like MFS transporter</fullName>
    </submittedName>
</protein>
<reference evidence="7 8" key="2">
    <citation type="submission" date="2020-08" db="EMBL/GenBank/DDBJ databases">
        <authorList>
            <person name="Partida-Martinez L."/>
            <person name="Huntemann M."/>
            <person name="Clum A."/>
            <person name="Wang J."/>
            <person name="Palaniappan K."/>
            <person name="Ritter S."/>
            <person name="Chen I.-M."/>
            <person name="Stamatis D."/>
            <person name="Reddy T."/>
            <person name="O'Malley R."/>
            <person name="Daum C."/>
            <person name="Shapiro N."/>
            <person name="Ivanova N."/>
            <person name="Kyrpides N."/>
            <person name="Woyke T."/>
        </authorList>
    </citation>
    <scope>NUCLEOTIDE SEQUENCE [LARGE SCALE GENOMIC DNA]</scope>
    <source>
        <strain evidence="7 8">AS2.23</strain>
    </source>
</reference>
<feature type="domain" description="Major facilitator superfamily (MFS) profile" evidence="6">
    <location>
        <begin position="1"/>
        <end position="396"/>
    </location>
</feature>
<dbReference type="Gene3D" id="1.20.1250.20">
    <property type="entry name" value="MFS general substrate transporter like domains"/>
    <property type="match status" value="1"/>
</dbReference>
<dbReference type="GO" id="GO:0005886">
    <property type="term" value="C:plasma membrane"/>
    <property type="evidence" value="ECO:0007669"/>
    <property type="project" value="UniProtKB-SubCell"/>
</dbReference>
<dbReference type="PANTHER" id="PTHR23523">
    <property type="match status" value="1"/>
</dbReference>
<gene>
    <name evidence="7" type="ORF">FHR75_003880</name>
</gene>
<feature type="transmembrane region" description="Helical" evidence="5">
    <location>
        <begin position="278"/>
        <end position="297"/>
    </location>
</feature>
<comment type="caution">
    <text evidence="7">The sequence shown here is derived from an EMBL/GenBank/DDBJ whole genome shotgun (WGS) entry which is preliminary data.</text>
</comment>
<dbReference type="AlphaFoldDB" id="A0A7W4TQ42"/>
<dbReference type="PANTHER" id="PTHR23523:SF2">
    <property type="entry name" value="2-NITROIMIDAZOLE TRANSPORTER"/>
    <property type="match status" value="1"/>
</dbReference>
<accession>A0A7W4TQ42</accession>
<keyword evidence="4 5" id="KW-0472">Membrane</keyword>
<evidence type="ECO:0000256" key="4">
    <source>
        <dbReference type="ARBA" id="ARBA00023136"/>
    </source>
</evidence>
<evidence type="ECO:0000256" key="5">
    <source>
        <dbReference type="SAM" id="Phobius"/>
    </source>
</evidence>
<feature type="transmembrane region" description="Helical" evidence="5">
    <location>
        <begin position="213"/>
        <end position="232"/>
    </location>
</feature>
<evidence type="ECO:0000256" key="1">
    <source>
        <dbReference type="ARBA" id="ARBA00004651"/>
    </source>
</evidence>
<dbReference type="SUPFAM" id="SSF103473">
    <property type="entry name" value="MFS general substrate transporter"/>
    <property type="match status" value="1"/>
</dbReference>
<evidence type="ECO:0000256" key="3">
    <source>
        <dbReference type="ARBA" id="ARBA00022989"/>
    </source>
</evidence>
<dbReference type="InterPro" id="IPR052524">
    <property type="entry name" value="MFS_Cyanate_Porter"/>
</dbReference>
<feature type="transmembrane region" description="Helical" evidence="5">
    <location>
        <begin position="154"/>
        <end position="175"/>
    </location>
</feature>
<reference evidence="7 8" key="1">
    <citation type="submission" date="2020-08" db="EMBL/GenBank/DDBJ databases">
        <title>The Agave Microbiome: Exploring the role of microbial communities in plant adaptations to desert environments.</title>
        <authorList>
            <person name="Partida-Martinez L.P."/>
        </authorList>
    </citation>
    <scope>NUCLEOTIDE SEQUENCE [LARGE SCALE GENOMIC DNA]</scope>
    <source>
        <strain evidence="7 8">AS2.23</strain>
    </source>
</reference>
<dbReference type="InterPro" id="IPR036259">
    <property type="entry name" value="MFS_trans_sf"/>
</dbReference>